<dbReference type="EMBL" id="CP007151">
    <property type="protein sequence ID" value="AHI30108.1"/>
    <property type="molecule type" value="Genomic_DNA"/>
</dbReference>
<sequence length="53" mass="5714">MGGQGSSRGEVLFEVSISMMEHRGKTDKKIKAMPAGCGHRADSKKKKTEAHPS</sequence>
<evidence type="ECO:0000313" key="3">
    <source>
        <dbReference type="Proteomes" id="UP000061489"/>
    </source>
</evidence>
<gene>
    <name evidence="2" type="ORF">AU14_11485</name>
</gene>
<evidence type="ECO:0000313" key="2">
    <source>
        <dbReference type="EMBL" id="AHI30108.1"/>
    </source>
</evidence>
<accession>W5YUE8</accession>
<organism evidence="2 3">
    <name type="scientific">Marinobacter similis</name>
    <dbReference type="NCBI Taxonomy" id="1420916"/>
    <lineage>
        <taxon>Bacteria</taxon>
        <taxon>Pseudomonadati</taxon>
        <taxon>Pseudomonadota</taxon>
        <taxon>Gammaproteobacteria</taxon>
        <taxon>Pseudomonadales</taxon>
        <taxon>Marinobacteraceae</taxon>
        <taxon>Marinobacter</taxon>
    </lineage>
</organism>
<name>W5YUE8_9GAMM</name>
<feature type="region of interest" description="Disordered" evidence="1">
    <location>
        <begin position="23"/>
        <end position="53"/>
    </location>
</feature>
<dbReference type="KEGG" id="msx:AU14_11485"/>
<proteinExistence type="predicted"/>
<dbReference type="HOGENOM" id="CLU_3063239_0_0_6"/>
<keyword evidence="3" id="KW-1185">Reference proteome</keyword>
<reference evidence="2 3" key="1">
    <citation type="journal article" date="2014" name="Genome Announc.">
        <title>Draft Genome Sequences of Marinobacter similis A3d10T and Marinobacter salarius R9SW1T.</title>
        <authorList>
            <person name="Ivanova E.P."/>
            <person name="Ng H.J."/>
            <person name="Webb H.K."/>
            <person name="Feng G."/>
            <person name="Oshima K."/>
            <person name="Hattori M."/>
            <person name="Ohkuma M."/>
            <person name="Sergeev A.F."/>
            <person name="Mikhailov V.V."/>
            <person name="Crawford R.J."/>
            <person name="Sawabe T."/>
        </authorList>
    </citation>
    <scope>NUCLEOTIDE SEQUENCE [LARGE SCALE GENOMIC DNA]</scope>
    <source>
        <strain evidence="2 3">A3d10</strain>
    </source>
</reference>
<protein>
    <submittedName>
        <fullName evidence="2">Uncharacterized protein</fullName>
    </submittedName>
</protein>
<dbReference type="Proteomes" id="UP000061489">
    <property type="component" value="Chromosome"/>
</dbReference>
<feature type="compositionally biased region" description="Basic residues" evidence="1">
    <location>
        <begin position="42"/>
        <end position="53"/>
    </location>
</feature>
<dbReference type="AlphaFoldDB" id="W5YUE8"/>
<evidence type="ECO:0000256" key="1">
    <source>
        <dbReference type="SAM" id="MobiDB-lite"/>
    </source>
</evidence>